<dbReference type="InterPro" id="IPR003661">
    <property type="entry name" value="HisK_dim/P_dom"/>
</dbReference>
<proteinExistence type="predicted"/>
<gene>
    <name evidence="14" type="ORF">LFYK43_18510</name>
</gene>
<protein>
    <recommendedName>
        <fullName evidence="3">histidine kinase</fullName>
        <ecNumber evidence="3">2.7.13.3</ecNumber>
    </recommendedName>
</protein>
<dbReference type="GO" id="GO:0005886">
    <property type="term" value="C:plasma membrane"/>
    <property type="evidence" value="ECO:0007669"/>
    <property type="project" value="UniProtKB-SubCell"/>
</dbReference>
<keyword evidence="7" id="KW-0547">Nucleotide-binding</keyword>
<keyword evidence="10" id="KW-0902">Two-component regulatory system</keyword>
<evidence type="ECO:0000256" key="7">
    <source>
        <dbReference type="ARBA" id="ARBA00022741"/>
    </source>
</evidence>
<dbReference type="InterPro" id="IPR005467">
    <property type="entry name" value="His_kinase_dom"/>
</dbReference>
<evidence type="ECO:0000256" key="8">
    <source>
        <dbReference type="ARBA" id="ARBA00022777"/>
    </source>
</evidence>
<name>A0A401IV35_9LACO</name>
<evidence type="ECO:0000256" key="9">
    <source>
        <dbReference type="ARBA" id="ARBA00022840"/>
    </source>
</evidence>
<dbReference type="PANTHER" id="PTHR45453:SF1">
    <property type="entry name" value="PHOSPHATE REGULON SENSOR PROTEIN PHOR"/>
    <property type="match status" value="1"/>
</dbReference>
<dbReference type="InterPro" id="IPR050351">
    <property type="entry name" value="BphY/WalK/GraS-like"/>
</dbReference>
<dbReference type="OrthoDB" id="9813151at2"/>
<dbReference type="Proteomes" id="UP000286848">
    <property type="component" value="Unassembled WGS sequence"/>
</dbReference>
<evidence type="ECO:0000313" key="15">
    <source>
        <dbReference type="Proteomes" id="UP000286848"/>
    </source>
</evidence>
<dbReference type="NCBIfam" id="NF046044">
    <property type="entry name" value="PnpS"/>
    <property type="match status" value="1"/>
</dbReference>
<dbReference type="GO" id="GO:0005524">
    <property type="term" value="F:ATP binding"/>
    <property type="evidence" value="ECO:0007669"/>
    <property type="project" value="UniProtKB-KW"/>
</dbReference>
<evidence type="ECO:0000256" key="10">
    <source>
        <dbReference type="ARBA" id="ARBA00023012"/>
    </source>
</evidence>
<dbReference type="InterPro" id="IPR004358">
    <property type="entry name" value="Sig_transdc_His_kin-like_C"/>
</dbReference>
<dbReference type="GO" id="GO:0000155">
    <property type="term" value="F:phosphorelay sensor kinase activity"/>
    <property type="evidence" value="ECO:0007669"/>
    <property type="project" value="InterPro"/>
</dbReference>
<dbReference type="RefSeq" id="WP_124977662.1">
    <property type="nucleotide sequence ID" value="NZ_BFFP01000034.1"/>
</dbReference>
<evidence type="ECO:0000256" key="11">
    <source>
        <dbReference type="ARBA" id="ARBA00023136"/>
    </source>
</evidence>
<keyword evidence="11 12" id="KW-0472">Membrane</keyword>
<comment type="caution">
    <text evidence="14">The sequence shown here is derived from an EMBL/GenBank/DDBJ whole genome shotgun (WGS) entry which is preliminary data.</text>
</comment>
<keyword evidence="8 14" id="KW-0418">Kinase</keyword>
<keyword evidence="4" id="KW-1003">Cell membrane</keyword>
<dbReference type="InterPro" id="IPR036890">
    <property type="entry name" value="HATPase_C_sf"/>
</dbReference>
<reference evidence="14 15" key="1">
    <citation type="journal article" date="2019" name="Int. J. Syst. Evol. Microbiol.">
        <title>Lactobacillus salitolerans sp. nov., a novel lactic acid bacterium isolated from spent mushroom substrates.</title>
        <authorList>
            <person name="Tohno M."/>
            <person name="Tanizawa Y."/>
            <person name="Kojima Y."/>
            <person name="Sakamoto M."/>
            <person name="Nakamura Y."/>
            <person name="Ohkuma M."/>
            <person name="Kobayashi H."/>
        </authorList>
    </citation>
    <scope>NUCLEOTIDE SEQUENCE [LARGE SCALE GENOMIC DNA]</scope>
    <source>
        <strain evidence="14 15">YK43</strain>
    </source>
</reference>
<accession>A0A401IV35</accession>
<dbReference type="SUPFAM" id="SSF47384">
    <property type="entry name" value="Homodimeric domain of signal transducing histidine kinase"/>
    <property type="match status" value="1"/>
</dbReference>
<evidence type="ECO:0000256" key="1">
    <source>
        <dbReference type="ARBA" id="ARBA00000085"/>
    </source>
</evidence>
<keyword evidence="6" id="KW-0808">Transferase</keyword>
<sequence length="467" mass="53468">MKVRRFFLALVSSLLAVACGVIFKANWTKTTVSQAVTDFSWNWLLLLVLLTALFVWALYEFENRRQKKLLQIFSDKLEKIAAGQKTGPVILAQKNELYPLSRAINQTQSMTAGLTKDYDRQKRGYLGLLEYVPIGVMVIDQDREIYLSNHYLNEILERELDISHDLYYTIMADFDLVKLTEETFRTKEDQHGEIQVELPDQQKVLDVRVIYIPLSTHHFYVMLLVDDITERKKIERMQHDFVSNVSHELKTPVTSITGFSETLQEGALNDPEATRKFVEIIHQESLRLTDLINDILSLSRIGPETQINQQQVDLKKIVQQNLQLFGPDIKARKLTVKNDIPAQLKVWTDPSKLGHILTNLLQNAIRYNKEAGQITLSAKTEQEHWSITIADTGIGMTAEQRTRIFERFYRADTSRSKEVEGTGLGLAIVKEYVDLLSGQISVHSQIKEGSSFTVSFPLKAHFKGKAE</sequence>
<dbReference type="AlphaFoldDB" id="A0A401IV35"/>
<dbReference type="InterPro" id="IPR003594">
    <property type="entry name" value="HATPase_dom"/>
</dbReference>
<dbReference type="GO" id="GO:0004721">
    <property type="term" value="F:phosphoprotein phosphatase activity"/>
    <property type="evidence" value="ECO:0007669"/>
    <property type="project" value="TreeGrafter"/>
</dbReference>
<dbReference type="PANTHER" id="PTHR45453">
    <property type="entry name" value="PHOSPHATE REGULON SENSOR PROTEIN PHOR"/>
    <property type="match status" value="1"/>
</dbReference>
<evidence type="ECO:0000259" key="13">
    <source>
        <dbReference type="PROSITE" id="PS50109"/>
    </source>
</evidence>
<keyword evidence="12" id="KW-1133">Transmembrane helix</keyword>
<comment type="catalytic activity">
    <reaction evidence="1">
        <text>ATP + protein L-histidine = ADP + protein N-phospho-L-histidine.</text>
        <dbReference type="EC" id="2.7.13.3"/>
    </reaction>
</comment>
<dbReference type="InterPro" id="IPR036097">
    <property type="entry name" value="HisK_dim/P_sf"/>
</dbReference>
<feature type="transmembrane region" description="Helical" evidence="12">
    <location>
        <begin position="40"/>
        <end position="59"/>
    </location>
</feature>
<dbReference type="SMART" id="SM00387">
    <property type="entry name" value="HATPase_c"/>
    <property type="match status" value="1"/>
</dbReference>
<evidence type="ECO:0000256" key="12">
    <source>
        <dbReference type="SAM" id="Phobius"/>
    </source>
</evidence>
<evidence type="ECO:0000256" key="6">
    <source>
        <dbReference type="ARBA" id="ARBA00022679"/>
    </source>
</evidence>
<dbReference type="PRINTS" id="PR00344">
    <property type="entry name" value="BCTRLSENSOR"/>
</dbReference>
<keyword evidence="9" id="KW-0067">ATP-binding</keyword>
<dbReference type="FunFam" id="1.10.287.130:FF:000008">
    <property type="entry name" value="Two-component sensor histidine kinase"/>
    <property type="match status" value="1"/>
</dbReference>
<dbReference type="EMBL" id="BFFP01000034">
    <property type="protein sequence ID" value="GBG95392.1"/>
    <property type="molecule type" value="Genomic_DNA"/>
</dbReference>
<evidence type="ECO:0000256" key="4">
    <source>
        <dbReference type="ARBA" id="ARBA00022475"/>
    </source>
</evidence>
<keyword evidence="12" id="KW-0812">Transmembrane</keyword>
<dbReference type="Pfam" id="PF02518">
    <property type="entry name" value="HATPase_c"/>
    <property type="match status" value="1"/>
</dbReference>
<comment type="subcellular location">
    <subcellularLocation>
        <location evidence="2">Cell membrane</location>
    </subcellularLocation>
</comment>
<dbReference type="GO" id="GO:0016036">
    <property type="term" value="P:cellular response to phosphate starvation"/>
    <property type="evidence" value="ECO:0007669"/>
    <property type="project" value="TreeGrafter"/>
</dbReference>
<dbReference type="FunFam" id="3.30.565.10:FF:000037">
    <property type="entry name" value="Hybrid sensor histidine kinase/response regulator"/>
    <property type="match status" value="1"/>
</dbReference>
<evidence type="ECO:0000313" key="14">
    <source>
        <dbReference type="EMBL" id="GBG95392.1"/>
    </source>
</evidence>
<keyword evidence="15" id="KW-1185">Reference proteome</keyword>
<dbReference type="Pfam" id="PF00512">
    <property type="entry name" value="HisKA"/>
    <property type="match status" value="1"/>
</dbReference>
<evidence type="ECO:0000256" key="5">
    <source>
        <dbReference type="ARBA" id="ARBA00022553"/>
    </source>
</evidence>
<feature type="domain" description="Histidine kinase" evidence="13">
    <location>
        <begin position="244"/>
        <end position="460"/>
    </location>
</feature>
<evidence type="ECO:0000256" key="2">
    <source>
        <dbReference type="ARBA" id="ARBA00004236"/>
    </source>
</evidence>
<dbReference type="SMART" id="SM00388">
    <property type="entry name" value="HisKA"/>
    <property type="match status" value="1"/>
</dbReference>
<evidence type="ECO:0000256" key="3">
    <source>
        <dbReference type="ARBA" id="ARBA00012438"/>
    </source>
</evidence>
<dbReference type="EC" id="2.7.13.3" evidence="3"/>
<dbReference type="Gene3D" id="3.30.450.20">
    <property type="entry name" value="PAS domain"/>
    <property type="match status" value="1"/>
</dbReference>
<dbReference type="PROSITE" id="PS51257">
    <property type="entry name" value="PROKAR_LIPOPROTEIN"/>
    <property type="match status" value="1"/>
</dbReference>
<dbReference type="CDD" id="cd00082">
    <property type="entry name" value="HisKA"/>
    <property type="match status" value="1"/>
</dbReference>
<dbReference type="Gene3D" id="1.10.287.130">
    <property type="match status" value="1"/>
</dbReference>
<organism evidence="14 15">
    <name type="scientific">Ligilactobacillus salitolerans</name>
    <dbReference type="NCBI Taxonomy" id="1808352"/>
    <lineage>
        <taxon>Bacteria</taxon>
        <taxon>Bacillati</taxon>
        <taxon>Bacillota</taxon>
        <taxon>Bacilli</taxon>
        <taxon>Lactobacillales</taxon>
        <taxon>Lactobacillaceae</taxon>
        <taxon>Ligilactobacillus</taxon>
    </lineage>
</organism>
<dbReference type="Gene3D" id="3.30.565.10">
    <property type="entry name" value="Histidine kinase-like ATPase, C-terminal domain"/>
    <property type="match status" value="1"/>
</dbReference>
<keyword evidence="5" id="KW-0597">Phosphoprotein</keyword>
<dbReference type="SUPFAM" id="SSF55874">
    <property type="entry name" value="ATPase domain of HSP90 chaperone/DNA topoisomerase II/histidine kinase"/>
    <property type="match status" value="1"/>
</dbReference>
<dbReference type="CDD" id="cd00075">
    <property type="entry name" value="HATPase"/>
    <property type="match status" value="1"/>
</dbReference>
<dbReference type="PROSITE" id="PS50109">
    <property type="entry name" value="HIS_KIN"/>
    <property type="match status" value="1"/>
</dbReference>